<keyword evidence="7" id="KW-0521">NADP</keyword>
<dbReference type="Gramene" id="Pp3c6_3660V3.7">
    <property type="protein sequence ID" value="Pp3c6_3660V3.7"/>
    <property type="gene ID" value="Pp3c6_3660"/>
</dbReference>
<evidence type="ECO:0000313" key="11">
    <source>
        <dbReference type="EMBL" id="PNR52082.1"/>
    </source>
</evidence>
<keyword evidence="13" id="KW-1185">Reference proteome</keyword>
<dbReference type="AlphaFoldDB" id="A0A2K1KE75"/>
<protein>
    <recommendedName>
        <fullName evidence="2">NAD(+) kinase</fullName>
        <ecNumber evidence="2">2.7.1.23</ecNumber>
    </recommendedName>
</protein>
<evidence type="ECO:0000256" key="2">
    <source>
        <dbReference type="ARBA" id="ARBA00012120"/>
    </source>
</evidence>
<dbReference type="GO" id="GO:0005524">
    <property type="term" value="F:ATP binding"/>
    <property type="evidence" value="ECO:0007669"/>
    <property type="project" value="UniProtKB-KW"/>
</dbReference>
<feature type="region of interest" description="Disordered" evidence="10">
    <location>
        <begin position="145"/>
        <end position="177"/>
    </location>
</feature>
<dbReference type="Gramene" id="Pp3c6_3660V3.1">
    <property type="protein sequence ID" value="Pp3c6_3660V3.1"/>
    <property type="gene ID" value="Pp3c6_3660"/>
</dbReference>
<keyword evidence="8" id="KW-0520">NAD</keyword>
<dbReference type="GO" id="GO:0006741">
    <property type="term" value="P:NADP+ biosynthetic process"/>
    <property type="evidence" value="ECO:0000318"/>
    <property type="project" value="GO_Central"/>
</dbReference>
<dbReference type="InterPro" id="IPR017437">
    <property type="entry name" value="ATP-NAD_kinase_PpnK-typ_C"/>
</dbReference>
<evidence type="ECO:0000256" key="1">
    <source>
        <dbReference type="ARBA" id="ARBA00010995"/>
    </source>
</evidence>
<dbReference type="FunCoup" id="A0A2K1KE75">
    <property type="interactions" value="2998"/>
</dbReference>
<dbReference type="Gramene" id="Pp3c6_3660V3.3">
    <property type="protein sequence ID" value="Pp3c6_3660V3.3"/>
    <property type="gene ID" value="Pp3c6_3660"/>
</dbReference>
<feature type="region of interest" description="Disordered" evidence="10">
    <location>
        <begin position="1"/>
        <end position="32"/>
    </location>
</feature>
<dbReference type="EnsemblPlants" id="Pp3c6_3660V3.4">
    <property type="protein sequence ID" value="Pp3c6_3660V3.4"/>
    <property type="gene ID" value="Pp3c6_3660"/>
</dbReference>
<comment type="similarity">
    <text evidence="1">Belongs to the NAD kinase family.</text>
</comment>
<dbReference type="OMA" id="CCKGEQS"/>
<dbReference type="PANTHER" id="PTHR20275:SF0">
    <property type="entry name" value="NAD KINASE"/>
    <property type="match status" value="1"/>
</dbReference>
<feature type="compositionally biased region" description="Basic and acidic residues" evidence="10">
    <location>
        <begin position="162"/>
        <end position="172"/>
    </location>
</feature>
<dbReference type="EnsemblPlants" id="Pp3c6_3660V3.2">
    <property type="protein sequence ID" value="Pp3c6_3660V3.2"/>
    <property type="gene ID" value="Pp3c6_3660"/>
</dbReference>
<dbReference type="Gene3D" id="3.40.50.10330">
    <property type="entry name" value="Probable inorganic polyphosphate/atp-NAD kinase, domain 1"/>
    <property type="match status" value="1"/>
</dbReference>
<keyword evidence="3" id="KW-0808">Transferase</keyword>
<dbReference type="PANTHER" id="PTHR20275">
    <property type="entry name" value="NAD KINASE"/>
    <property type="match status" value="1"/>
</dbReference>
<reference evidence="11 13" key="2">
    <citation type="journal article" date="2018" name="Plant J.">
        <title>The Physcomitrella patens chromosome-scale assembly reveals moss genome structure and evolution.</title>
        <authorList>
            <person name="Lang D."/>
            <person name="Ullrich K.K."/>
            <person name="Murat F."/>
            <person name="Fuchs J."/>
            <person name="Jenkins J."/>
            <person name="Haas F.B."/>
            <person name="Piednoel M."/>
            <person name="Gundlach H."/>
            <person name="Van Bel M."/>
            <person name="Meyberg R."/>
            <person name="Vives C."/>
            <person name="Morata J."/>
            <person name="Symeonidi A."/>
            <person name="Hiss M."/>
            <person name="Muchero W."/>
            <person name="Kamisugi Y."/>
            <person name="Saleh O."/>
            <person name="Blanc G."/>
            <person name="Decker E.L."/>
            <person name="van Gessel N."/>
            <person name="Grimwood J."/>
            <person name="Hayes R.D."/>
            <person name="Graham S.W."/>
            <person name="Gunter L.E."/>
            <person name="McDaniel S.F."/>
            <person name="Hoernstein S.N.W."/>
            <person name="Larsson A."/>
            <person name="Li F.W."/>
            <person name="Perroud P.F."/>
            <person name="Phillips J."/>
            <person name="Ranjan P."/>
            <person name="Rokshar D.S."/>
            <person name="Rothfels C.J."/>
            <person name="Schneider L."/>
            <person name="Shu S."/>
            <person name="Stevenson D.W."/>
            <person name="Thummler F."/>
            <person name="Tillich M."/>
            <person name="Villarreal Aguilar J.C."/>
            <person name="Widiez T."/>
            <person name="Wong G.K."/>
            <person name="Wymore A."/>
            <person name="Zhang Y."/>
            <person name="Zimmer A.D."/>
            <person name="Quatrano R.S."/>
            <person name="Mayer K.F.X."/>
            <person name="Goodstein D."/>
            <person name="Casacuberta J.M."/>
            <person name="Vandepoele K."/>
            <person name="Reski R."/>
            <person name="Cuming A.C."/>
            <person name="Tuskan G.A."/>
            <person name="Maumus F."/>
            <person name="Salse J."/>
            <person name="Schmutz J."/>
            <person name="Rensing S.A."/>
        </authorList>
    </citation>
    <scope>NUCLEOTIDE SEQUENCE [LARGE SCALE GENOMIC DNA]</scope>
    <source>
        <strain evidence="12 13">cv. Gransden 2004</strain>
    </source>
</reference>
<dbReference type="Gramene" id="Pp3c6_3660V3.5">
    <property type="protein sequence ID" value="Pp3c6_3660V3.5"/>
    <property type="gene ID" value="Pp3c6_3660"/>
</dbReference>
<comment type="catalytic activity">
    <reaction evidence="9">
        <text>NAD(+) + ATP = ADP + NADP(+) + H(+)</text>
        <dbReference type="Rhea" id="RHEA:18629"/>
        <dbReference type="ChEBI" id="CHEBI:15378"/>
        <dbReference type="ChEBI" id="CHEBI:30616"/>
        <dbReference type="ChEBI" id="CHEBI:57540"/>
        <dbReference type="ChEBI" id="CHEBI:58349"/>
        <dbReference type="ChEBI" id="CHEBI:456216"/>
        <dbReference type="EC" id="2.7.1.23"/>
    </reaction>
</comment>
<evidence type="ECO:0000256" key="4">
    <source>
        <dbReference type="ARBA" id="ARBA00022741"/>
    </source>
</evidence>
<dbReference type="Proteomes" id="UP000006727">
    <property type="component" value="Chromosome 6"/>
</dbReference>
<evidence type="ECO:0000256" key="7">
    <source>
        <dbReference type="ARBA" id="ARBA00022857"/>
    </source>
</evidence>
<evidence type="ECO:0000313" key="12">
    <source>
        <dbReference type="EnsemblPlants" id="Pp3c6_3660V3.1"/>
    </source>
</evidence>
<reference evidence="12" key="3">
    <citation type="submission" date="2020-12" db="UniProtKB">
        <authorList>
            <consortium name="EnsemblPlants"/>
        </authorList>
    </citation>
    <scope>IDENTIFICATION</scope>
</reference>
<dbReference type="KEGG" id="ppp:112283791"/>
<dbReference type="Gramene" id="Pp3c6_3660V3.4">
    <property type="protein sequence ID" value="Pp3c6_3660V3.4"/>
    <property type="gene ID" value="Pp3c6_3660"/>
</dbReference>
<dbReference type="FunFam" id="3.40.50.10330:FF:000018">
    <property type="entry name" value="Probable NAD kinase 1"/>
    <property type="match status" value="1"/>
</dbReference>
<keyword evidence="5" id="KW-0418">Kinase</keyword>
<dbReference type="EC" id="2.7.1.23" evidence="2"/>
<dbReference type="FunFam" id="2.60.200.30:FF:000006">
    <property type="entry name" value="probable NAD kinase 1"/>
    <property type="match status" value="1"/>
</dbReference>
<evidence type="ECO:0000256" key="6">
    <source>
        <dbReference type="ARBA" id="ARBA00022840"/>
    </source>
</evidence>
<dbReference type="PaxDb" id="3218-PP1S77_287V6.1"/>
<dbReference type="GeneID" id="112283791"/>
<dbReference type="STRING" id="3218.A0A2K1KE75"/>
<sequence length="589" mass="64932">MNLTSPLAQDEGASEGEPLASADALQSGSLPKIVGPHRKTICSLFSKSKTTRMEQDGGKHQNGWIHSCSQRSVEEHLQETTIGDGGTHLVEFSNAMRAVEKALRQVAASKGRAQDEAAEWKRKYEMERLRAASLEQEQQVLEQELEQCRSPPDPWTSDEPLELEKADTENGERSPVGSANGWFPLHVNSDCCKREGICSQQLLRSHSSSSGNISLLSEVQPVAEKASFRLVWGCAGKVSPRHKHDVVSFECGNISTASRSSKQITLVWDSPPQTVLIISKPNSPTCTALCKEMIRWLREEKGVGVYLEPPMKKEILAEDYFNCVKSCETEEEVLQLHTKVDLVITLGGDGTVLWAASMFKGPVPPVVSFSMGSLGFMTPFQSDRYKECLQTLIKGPVYITLRHRLHCQILRNPDKVKEGEDPCESEVHLVLNEVAIHRGMSSNLSNLECYCDGNFVTSVQGDGLILSTPSGSTAYSLAAGGSMVHPQVPGILFTPICPHSLSFRPLILPEYVTIRVQVPHESRGQAWVSFDGKDREQLSGGDALICRMAAWPVPAACEQESTTDFLRSVREGLHWNLRKRQLSDGPIST</sequence>
<evidence type="ECO:0000256" key="3">
    <source>
        <dbReference type="ARBA" id="ARBA00022679"/>
    </source>
</evidence>
<accession>A0A2K1KE75</accession>
<dbReference type="Gramene" id="Pp3c6_3660V3.6">
    <property type="protein sequence ID" value="Pp3c6_3660V3.6"/>
    <property type="gene ID" value="Pp3c6_3660"/>
</dbReference>
<organism evidence="11">
    <name type="scientific">Physcomitrium patens</name>
    <name type="common">Spreading-leaved earth moss</name>
    <name type="synonym">Physcomitrella patens</name>
    <dbReference type="NCBI Taxonomy" id="3218"/>
    <lineage>
        <taxon>Eukaryota</taxon>
        <taxon>Viridiplantae</taxon>
        <taxon>Streptophyta</taxon>
        <taxon>Embryophyta</taxon>
        <taxon>Bryophyta</taxon>
        <taxon>Bryophytina</taxon>
        <taxon>Bryopsida</taxon>
        <taxon>Funariidae</taxon>
        <taxon>Funariales</taxon>
        <taxon>Funariaceae</taxon>
        <taxon>Physcomitrium</taxon>
    </lineage>
</organism>
<dbReference type="Pfam" id="PF20143">
    <property type="entry name" value="NAD_kinase_C"/>
    <property type="match status" value="1"/>
</dbReference>
<dbReference type="HAMAP" id="MF_00361">
    <property type="entry name" value="NAD_kinase"/>
    <property type="match status" value="1"/>
</dbReference>
<dbReference type="RefSeq" id="XP_024378710.1">
    <property type="nucleotide sequence ID" value="XM_024522942.2"/>
</dbReference>
<dbReference type="EnsemblPlants" id="Pp3c6_3660V3.5">
    <property type="protein sequence ID" value="Pp3c6_3660V3.5"/>
    <property type="gene ID" value="Pp3c6_3660"/>
</dbReference>
<keyword evidence="4" id="KW-0547">Nucleotide-binding</keyword>
<dbReference type="RefSeq" id="XP_024378713.1">
    <property type="nucleotide sequence ID" value="XM_024522945.2"/>
</dbReference>
<dbReference type="Gramene" id="Pp3c6_3660V3.2">
    <property type="protein sequence ID" value="Pp3c6_3660V3.2"/>
    <property type="gene ID" value="Pp3c6_3660"/>
</dbReference>
<dbReference type="RefSeq" id="XP_024378712.1">
    <property type="nucleotide sequence ID" value="XM_024522944.2"/>
</dbReference>
<keyword evidence="6" id="KW-0067">ATP-binding</keyword>
<evidence type="ECO:0000256" key="10">
    <source>
        <dbReference type="SAM" id="MobiDB-lite"/>
    </source>
</evidence>
<name>A0A2K1KE75_PHYPA</name>
<dbReference type="Gene3D" id="2.60.200.30">
    <property type="entry name" value="Probable inorganic polyphosphate/atp-NAD kinase, domain 2"/>
    <property type="match status" value="1"/>
</dbReference>
<evidence type="ECO:0000256" key="8">
    <source>
        <dbReference type="ARBA" id="ARBA00023027"/>
    </source>
</evidence>
<dbReference type="EnsemblPlants" id="Pp3c6_3660V3.3">
    <property type="protein sequence ID" value="Pp3c6_3660V3.3"/>
    <property type="gene ID" value="Pp3c6_3660"/>
</dbReference>
<dbReference type="InterPro" id="IPR017438">
    <property type="entry name" value="ATP-NAD_kinase_N"/>
</dbReference>
<dbReference type="InterPro" id="IPR002504">
    <property type="entry name" value="NADK"/>
</dbReference>
<dbReference type="OrthoDB" id="24581at2759"/>
<dbReference type="SUPFAM" id="SSF111331">
    <property type="entry name" value="NAD kinase/diacylglycerol kinase-like"/>
    <property type="match status" value="1"/>
</dbReference>
<evidence type="ECO:0000256" key="5">
    <source>
        <dbReference type="ARBA" id="ARBA00022777"/>
    </source>
</evidence>
<dbReference type="EMBL" id="ABEU02000006">
    <property type="protein sequence ID" value="PNR52082.1"/>
    <property type="molecule type" value="Genomic_DNA"/>
</dbReference>
<evidence type="ECO:0000256" key="9">
    <source>
        <dbReference type="ARBA" id="ARBA00047925"/>
    </source>
</evidence>
<evidence type="ECO:0000313" key="13">
    <source>
        <dbReference type="Proteomes" id="UP000006727"/>
    </source>
</evidence>
<dbReference type="EnsemblPlants" id="Pp3c6_3660V3.1">
    <property type="protein sequence ID" value="Pp3c6_3660V3.1"/>
    <property type="gene ID" value="Pp3c6_3660"/>
</dbReference>
<dbReference type="InterPro" id="IPR016064">
    <property type="entry name" value="NAD/diacylglycerol_kinase_sf"/>
</dbReference>
<dbReference type="EnsemblPlants" id="Pp3c6_3660V3.6">
    <property type="protein sequence ID" value="Pp3c6_3660V3.6"/>
    <property type="gene ID" value="Pp3c6_3660"/>
</dbReference>
<proteinExistence type="inferred from homology"/>
<dbReference type="RefSeq" id="XP_024378709.1">
    <property type="nucleotide sequence ID" value="XM_024522941.2"/>
</dbReference>
<reference evidence="11 13" key="1">
    <citation type="journal article" date="2008" name="Science">
        <title>The Physcomitrella genome reveals evolutionary insights into the conquest of land by plants.</title>
        <authorList>
            <person name="Rensing S."/>
            <person name="Lang D."/>
            <person name="Zimmer A."/>
            <person name="Terry A."/>
            <person name="Salamov A."/>
            <person name="Shapiro H."/>
            <person name="Nishiyama T."/>
            <person name="Perroud P.-F."/>
            <person name="Lindquist E."/>
            <person name="Kamisugi Y."/>
            <person name="Tanahashi T."/>
            <person name="Sakakibara K."/>
            <person name="Fujita T."/>
            <person name="Oishi K."/>
            <person name="Shin-I T."/>
            <person name="Kuroki Y."/>
            <person name="Toyoda A."/>
            <person name="Suzuki Y."/>
            <person name="Hashimoto A."/>
            <person name="Yamaguchi K."/>
            <person name="Sugano A."/>
            <person name="Kohara Y."/>
            <person name="Fujiyama A."/>
            <person name="Anterola A."/>
            <person name="Aoki S."/>
            <person name="Ashton N."/>
            <person name="Barbazuk W.B."/>
            <person name="Barker E."/>
            <person name="Bennetzen J."/>
            <person name="Bezanilla M."/>
            <person name="Blankenship R."/>
            <person name="Cho S.H."/>
            <person name="Dutcher S."/>
            <person name="Estelle M."/>
            <person name="Fawcett J.A."/>
            <person name="Gundlach H."/>
            <person name="Hanada K."/>
            <person name="Heyl A."/>
            <person name="Hicks K.A."/>
            <person name="Hugh J."/>
            <person name="Lohr M."/>
            <person name="Mayer K."/>
            <person name="Melkozernov A."/>
            <person name="Murata T."/>
            <person name="Nelson D."/>
            <person name="Pils B."/>
            <person name="Prigge M."/>
            <person name="Reiss B."/>
            <person name="Renner T."/>
            <person name="Rombauts S."/>
            <person name="Rushton P."/>
            <person name="Sanderfoot A."/>
            <person name="Schween G."/>
            <person name="Shiu S.-H."/>
            <person name="Stueber K."/>
            <person name="Theodoulou F.L."/>
            <person name="Tu H."/>
            <person name="Van de Peer Y."/>
            <person name="Verrier P.J."/>
            <person name="Waters E."/>
            <person name="Wood A."/>
            <person name="Yang L."/>
            <person name="Cove D."/>
            <person name="Cuming A."/>
            <person name="Hasebe M."/>
            <person name="Lucas S."/>
            <person name="Mishler D.B."/>
            <person name="Reski R."/>
            <person name="Grigoriev I."/>
            <person name="Quatrano R.S."/>
            <person name="Boore J.L."/>
        </authorList>
    </citation>
    <scope>NUCLEOTIDE SEQUENCE [LARGE SCALE GENOMIC DNA]</scope>
    <source>
        <strain evidence="12 13">cv. Gransden 2004</strain>
    </source>
</reference>
<dbReference type="GO" id="GO:0019674">
    <property type="term" value="P:NAD+ metabolic process"/>
    <property type="evidence" value="ECO:0007669"/>
    <property type="project" value="InterPro"/>
</dbReference>
<dbReference type="Pfam" id="PF01513">
    <property type="entry name" value="NAD_kinase"/>
    <property type="match status" value="1"/>
</dbReference>
<dbReference type="GO" id="GO:0003951">
    <property type="term" value="F:NAD+ kinase activity"/>
    <property type="evidence" value="ECO:0000318"/>
    <property type="project" value="GO_Central"/>
</dbReference>
<dbReference type="EnsemblPlants" id="Pp3c6_3660V3.7">
    <property type="protein sequence ID" value="Pp3c6_3660V3.7"/>
    <property type="gene ID" value="Pp3c6_3660"/>
</dbReference>
<gene>
    <name evidence="12" type="primary">LOC112283791</name>
    <name evidence="11" type="ORF">PHYPA_008456</name>
</gene>